<gene>
    <name evidence="2" type="ORF">vBBcoS136_00183</name>
</gene>
<keyword evidence="3" id="KW-1185">Reference proteome</keyword>
<sequence>MKFDDEEQRLEFYLKECEEENKKLREKVERYENIIHAIANIDTIFYNPDGTDREWDDKEALREIENMVMPIWNKHCEESWERIKSKFSL</sequence>
<accession>A0A3G3BVM0</accession>
<evidence type="ECO:0000256" key="1">
    <source>
        <dbReference type="SAM" id="Coils"/>
    </source>
</evidence>
<protein>
    <submittedName>
        <fullName evidence="2">Uncharacterized protein</fullName>
    </submittedName>
</protein>
<name>A0A3G3BVM0_9CAUD</name>
<reference evidence="2 3" key="1">
    <citation type="submission" date="2018-09" db="EMBL/GenBank/DDBJ databases">
        <title>Comparative Genomic Analysis of Eight Novel Haloalkaliphilic Bacteriophages from Lake Elmenteita, Kenya.</title>
        <authorList>
            <person name="Akhwale J.K."/>
        </authorList>
    </citation>
    <scope>NUCLEOTIDE SEQUENCE [LARGE SCALE GENOMIC DNA]</scope>
</reference>
<evidence type="ECO:0000313" key="2">
    <source>
        <dbReference type="EMBL" id="AYP68297.1"/>
    </source>
</evidence>
<dbReference type="Proteomes" id="UP000274199">
    <property type="component" value="Segment"/>
</dbReference>
<dbReference type="EMBL" id="MH884508">
    <property type="protein sequence ID" value="AYP68297.1"/>
    <property type="molecule type" value="Genomic_DNA"/>
</dbReference>
<proteinExistence type="predicted"/>
<evidence type="ECO:0000313" key="3">
    <source>
        <dbReference type="Proteomes" id="UP000274199"/>
    </source>
</evidence>
<feature type="coiled-coil region" evidence="1">
    <location>
        <begin position="3"/>
        <end position="41"/>
    </location>
</feature>
<keyword evidence="1" id="KW-0175">Coiled coil</keyword>
<organism evidence="2 3">
    <name type="scientific">Bacillus phage vB_BcoS-136</name>
    <dbReference type="NCBI Taxonomy" id="2419619"/>
    <lineage>
        <taxon>Viruses</taxon>
        <taxon>Duplodnaviria</taxon>
        <taxon>Heunggongvirae</taxon>
        <taxon>Uroviricota</taxon>
        <taxon>Caudoviricetes</taxon>
        <taxon>Heleneionescovirinae</taxon>
        <taxon>Kenyattavirus</taxon>
        <taxon>Kenyattavirus kv136</taxon>
    </lineage>
</organism>